<evidence type="ECO:0000256" key="10">
    <source>
        <dbReference type="PROSITE-ProRule" id="PRU10141"/>
    </source>
</evidence>
<evidence type="ECO:0000256" key="1">
    <source>
        <dbReference type="ARBA" id="ARBA00008874"/>
    </source>
</evidence>
<evidence type="ECO:0000256" key="3">
    <source>
        <dbReference type="ARBA" id="ARBA00022527"/>
    </source>
</evidence>
<proteinExistence type="inferred from homology"/>
<dbReference type="Pfam" id="PF00069">
    <property type="entry name" value="Pkinase"/>
    <property type="match status" value="1"/>
</dbReference>
<dbReference type="SUPFAM" id="SSF56112">
    <property type="entry name" value="Protein kinase-like (PK-like)"/>
    <property type="match status" value="1"/>
</dbReference>
<accession>A0A812RWI3</accession>
<organism evidence="12 13">
    <name type="scientific">Symbiodinium natans</name>
    <dbReference type="NCBI Taxonomy" id="878477"/>
    <lineage>
        <taxon>Eukaryota</taxon>
        <taxon>Sar</taxon>
        <taxon>Alveolata</taxon>
        <taxon>Dinophyceae</taxon>
        <taxon>Suessiales</taxon>
        <taxon>Symbiodiniaceae</taxon>
        <taxon>Symbiodinium</taxon>
    </lineage>
</organism>
<keyword evidence="7 10" id="KW-0067">ATP-binding</keyword>
<comment type="caution">
    <text evidence="12">The sequence shown here is derived from an EMBL/GenBank/DDBJ whole genome shotgun (WGS) entry which is preliminary data.</text>
</comment>
<evidence type="ECO:0000256" key="4">
    <source>
        <dbReference type="ARBA" id="ARBA00022679"/>
    </source>
</evidence>
<keyword evidence="5 10" id="KW-0547">Nucleotide-binding</keyword>
<dbReference type="PROSITE" id="PS50011">
    <property type="entry name" value="PROTEIN_KINASE_DOM"/>
    <property type="match status" value="1"/>
</dbReference>
<gene>
    <name evidence="12" type="ORF">SNAT2548_LOCUS25045</name>
</gene>
<dbReference type="GO" id="GO:0005737">
    <property type="term" value="C:cytoplasm"/>
    <property type="evidence" value="ECO:0007669"/>
    <property type="project" value="TreeGrafter"/>
</dbReference>
<protein>
    <recommendedName>
        <fullName evidence="2">non-specific serine/threonine protein kinase</fullName>
        <ecNumber evidence="2">2.7.11.1</ecNumber>
    </recommendedName>
</protein>
<evidence type="ECO:0000256" key="8">
    <source>
        <dbReference type="ARBA" id="ARBA00047899"/>
    </source>
</evidence>
<dbReference type="InterPro" id="IPR000719">
    <property type="entry name" value="Prot_kinase_dom"/>
</dbReference>
<dbReference type="GO" id="GO:0004674">
    <property type="term" value="F:protein serine/threonine kinase activity"/>
    <property type="evidence" value="ECO:0007669"/>
    <property type="project" value="UniProtKB-KW"/>
</dbReference>
<evidence type="ECO:0000256" key="5">
    <source>
        <dbReference type="ARBA" id="ARBA00022741"/>
    </source>
</evidence>
<reference evidence="12" key="1">
    <citation type="submission" date="2021-02" db="EMBL/GenBank/DDBJ databases">
        <authorList>
            <person name="Dougan E. K."/>
            <person name="Rhodes N."/>
            <person name="Thang M."/>
            <person name="Chan C."/>
        </authorList>
    </citation>
    <scope>NUCLEOTIDE SEQUENCE</scope>
</reference>
<comment type="catalytic activity">
    <reaction evidence="9">
        <text>L-seryl-[protein] + ATP = O-phospho-L-seryl-[protein] + ADP + H(+)</text>
        <dbReference type="Rhea" id="RHEA:17989"/>
        <dbReference type="Rhea" id="RHEA-COMP:9863"/>
        <dbReference type="Rhea" id="RHEA-COMP:11604"/>
        <dbReference type="ChEBI" id="CHEBI:15378"/>
        <dbReference type="ChEBI" id="CHEBI:29999"/>
        <dbReference type="ChEBI" id="CHEBI:30616"/>
        <dbReference type="ChEBI" id="CHEBI:83421"/>
        <dbReference type="ChEBI" id="CHEBI:456216"/>
        <dbReference type="EC" id="2.7.11.1"/>
    </reaction>
</comment>
<comment type="catalytic activity">
    <reaction evidence="8">
        <text>L-threonyl-[protein] + ATP = O-phospho-L-threonyl-[protein] + ADP + H(+)</text>
        <dbReference type="Rhea" id="RHEA:46608"/>
        <dbReference type="Rhea" id="RHEA-COMP:11060"/>
        <dbReference type="Rhea" id="RHEA-COMP:11605"/>
        <dbReference type="ChEBI" id="CHEBI:15378"/>
        <dbReference type="ChEBI" id="CHEBI:30013"/>
        <dbReference type="ChEBI" id="CHEBI:30616"/>
        <dbReference type="ChEBI" id="CHEBI:61977"/>
        <dbReference type="ChEBI" id="CHEBI:456216"/>
        <dbReference type="EC" id="2.7.11.1"/>
    </reaction>
</comment>
<dbReference type="Gene3D" id="3.30.200.20">
    <property type="entry name" value="Phosphorylase Kinase, domain 1"/>
    <property type="match status" value="1"/>
</dbReference>
<dbReference type="PROSITE" id="PS00107">
    <property type="entry name" value="PROTEIN_KINASE_ATP"/>
    <property type="match status" value="1"/>
</dbReference>
<dbReference type="EC" id="2.7.11.1" evidence="2"/>
<evidence type="ECO:0000256" key="9">
    <source>
        <dbReference type="ARBA" id="ARBA00048679"/>
    </source>
</evidence>
<dbReference type="PANTHER" id="PTHR48012:SF10">
    <property type="entry name" value="FI20177P1"/>
    <property type="match status" value="1"/>
</dbReference>
<keyword evidence="6" id="KW-0418">Kinase</keyword>
<dbReference type="EMBL" id="CAJNDS010002377">
    <property type="protein sequence ID" value="CAE7455210.1"/>
    <property type="molecule type" value="Genomic_DNA"/>
</dbReference>
<dbReference type="SMART" id="SM00220">
    <property type="entry name" value="S_TKc"/>
    <property type="match status" value="1"/>
</dbReference>
<dbReference type="InterPro" id="IPR011009">
    <property type="entry name" value="Kinase-like_dom_sf"/>
</dbReference>
<dbReference type="AlphaFoldDB" id="A0A812RWI3"/>
<dbReference type="InterPro" id="IPR017441">
    <property type="entry name" value="Protein_kinase_ATP_BS"/>
</dbReference>
<comment type="similarity">
    <text evidence="1">Belongs to the protein kinase superfamily. STE Ser/Thr protein kinase family. STE20 subfamily.</text>
</comment>
<feature type="binding site" evidence="10">
    <location>
        <position position="56"/>
    </location>
    <ligand>
        <name>ATP</name>
        <dbReference type="ChEBI" id="CHEBI:30616"/>
    </ligand>
</feature>
<keyword evidence="13" id="KW-1185">Reference proteome</keyword>
<evidence type="ECO:0000313" key="12">
    <source>
        <dbReference type="EMBL" id="CAE7455210.1"/>
    </source>
</evidence>
<dbReference type="Gene3D" id="1.10.510.10">
    <property type="entry name" value="Transferase(Phosphotransferase) domain 1"/>
    <property type="match status" value="1"/>
</dbReference>
<evidence type="ECO:0000256" key="7">
    <source>
        <dbReference type="ARBA" id="ARBA00022840"/>
    </source>
</evidence>
<keyword evidence="3" id="KW-0723">Serine/threonine-protein kinase</keyword>
<dbReference type="Proteomes" id="UP000604046">
    <property type="component" value="Unassembled WGS sequence"/>
</dbReference>
<evidence type="ECO:0000259" key="11">
    <source>
        <dbReference type="PROSITE" id="PS50011"/>
    </source>
</evidence>
<dbReference type="PANTHER" id="PTHR48012">
    <property type="entry name" value="STERILE20-LIKE KINASE, ISOFORM B-RELATED"/>
    <property type="match status" value="1"/>
</dbReference>
<dbReference type="GO" id="GO:0005524">
    <property type="term" value="F:ATP binding"/>
    <property type="evidence" value="ECO:0007669"/>
    <property type="project" value="UniProtKB-UniRule"/>
</dbReference>
<sequence>MGCSGSTLATVGAPAVSSEHFFSRYNIEVEKKLGEGAFGQVCVAVDKSTQEELAVKIVDVCHRDEHGASSGAVCKNRDRLSRTEVDLWTRASGTDSEYIVKLHKSFAATPLYYMVCEKCQCSFMDRLVAAGSMTEIDLAMVFRHMLLALSHTHGAGIVHRDIKPDNFLWGGPGSSVLKLCDYGVAAAMPKTGKLKGVFGTAPYMAPEMLQNEGYDFLADVWSIGCVAYLLFFGNFPYSPSEVLREIRPECVQAPQARPTFRDILGLASTPHRLRASAPAVKKAIIEDKPPLSFPAGDCVAGSGAVDFTRWLLRRSAVERPTAAEALRHDFVASSSSCSL</sequence>
<dbReference type="InterPro" id="IPR050629">
    <property type="entry name" value="STE20/SPS1-PAK"/>
</dbReference>
<evidence type="ECO:0000256" key="2">
    <source>
        <dbReference type="ARBA" id="ARBA00012513"/>
    </source>
</evidence>
<dbReference type="OrthoDB" id="40902at2759"/>
<evidence type="ECO:0000256" key="6">
    <source>
        <dbReference type="ARBA" id="ARBA00022777"/>
    </source>
</evidence>
<name>A0A812RWI3_9DINO</name>
<evidence type="ECO:0000313" key="13">
    <source>
        <dbReference type="Proteomes" id="UP000604046"/>
    </source>
</evidence>
<keyword evidence="4" id="KW-0808">Transferase</keyword>
<feature type="domain" description="Protein kinase" evidence="11">
    <location>
        <begin position="27"/>
        <end position="331"/>
    </location>
</feature>